<proteinExistence type="predicted"/>
<dbReference type="InterPro" id="IPR012893">
    <property type="entry name" value="HipA-like_C"/>
</dbReference>
<sequence length="317" mass="36488">MQEDVEIKYAIYDISEFDSDSLEQLGTKSKFWYVNQDDEYLFKSVTSSTGERLGEDWAEKIACELAELLSLPHAHYELAIYKGVRGVITKNFINKNLAQRSESLTTGNELLQEHILQLGVENPNIQYIEHVYKVMNDKIERKPLGFSSLSNIKTASDFFVGYLMFDALISNQDRHNENWGMIMTSKGDTHLAPSYDHGAGFARNESDETRKLRLESRDKGQLVTNYVRKAKSQFQDPLTGKRLKLLEAFRQYALIEKKAALTWLDKLQSIDSDQIRGIIDKIPDQLMSDIAKRFTLELIICNKENLLQLNKEFSKDV</sequence>
<name>A0A2S2FA28_9GAMM</name>
<dbReference type="EMBL" id="CP029397">
    <property type="protein sequence ID" value="AWL27797.1"/>
    <property type="molecule type" value="Genomic_DNA"/>
</dbReference>
<dbReference type="KEGG" id="adv:DJ533_03925"/>
<evidence type="ECO:0000313" key="5">
    <source>
        <dbReference type="Proteomes" id="UP000245977"/>
    </source>
</evidence>
<dbReference type="STRING" id="1871111.GCA_001704615_02241"/>
<keyword evidence="2" id="KW-0418">Kinase</keyword>
<dbReference type="Gene3D" id="1.10.1070.20">
    <property type="match status" value="1"/>
</dbReference>
<feature type="domain" description="HipA-like C-terminal" evidence="3">
    <location>
        <begin position="36"/>
        <end position="216"/>
    </location>
</feature>
<evidence type="ECO:0000313" key="4">
    <source>
        <dbReference type="EMBL" id="AWL27797.1"/>
    </source>
</evidence>
<gene>
    <name evidence="4" type="ORF">DJ533_03925</name>
</gene>
<keyword evidence="1" id="KW-0808">Transferase</keyword>
<dbReference type="AlphaFoldDB" id="A0A2S2FA28"/>
<dbReference type="GO" id="GO:0016301">
    <property type="term" value="F:kinase activity"/>
    <property type="evidence" value="ECO:0007669"/>
    <property type="project" value="UniProtKB-KW"/>
</dbReference>
<evidence type="ECO:0000256" key="2">
    <source>
        <dbReference type="ARBA" id="ARBA00022777"/>
    </source>
</evidence>
<dbReference type="Proteomes" id="UP000245977">
    <property type="component" value="Chromosome"/>
</dbReference>
<keyword evidence="5" id="KW-1185">Reference proteome</keyword>
<reference evidence="4" key="1">
    <citation type="submission" date="2019-08" db="EMBL/GenBank/DDBJ databases">
        <title>The complete genome of Acinetobacter defluvii strain WCHAD010030.</title>
        <authorList>
            <person name="Hu Y."/>
            <person name="Qin J."/>
            <person name="Feng Y."/>
            <person name="Zong Z."/>
        </authorList>
    </citation>
    <scope>NUCLEOTIDE SEQUENCE</scope>
    <source>
        <strain evidence="4">WCHA30</strain>
    </source>
</reference>
<dbReference type="Pfam" id="PF07804">
    <property type="entry name" value="HipA_C"/>
    <property type="match status" value="1"/>
</dbReference>
<organism evidence="4 5">
    <name type="scientific">Acinetobacter defluvii</name>
    <dbReference type="NCBI Taxonomy" id="1871111"/>
    <lineage>
        <taxon>Bacteria</taxon>
        <taxon>Pseudomonadati</taxon>
        <taxon>Pseudomonadota</taxon>
        <taxon>Gammaproteobacteria</taxon>
        <taxon>Moraxellales</taxon>
        <taxon>Moraxellaceae</taxon>
        <taxon>Acinetobacter</taxon>
    </lineage>
</organism>
<accession>A0A2S2FA28</accession>
<dbReference type="OrthoDB" id="9812605at2"/>
<protein>
    <recommendedName>
        <fullName evidence="3">HipA-like C-terminal domain-containing protein</fullName>
    </recommendedName>
</protein>
<dbReference type="RefSeq" id="WP_065993333.1">
    <property type="nucleotide sequence ID" value="NZ_CP029397.2"/>
</dbReference>
<evidence type="ECO:0000259" key="3">
    <source>
        <dbReference type="Pfam" id="PF07804"/>
    </source>
</evidence>
<evidence type="ECO:0000256" key="1">
    <source>
        <dbReference type="ARBA" id="ARBA00022679"/>
    </source>
</evidence>